<dbReference type="GO" id="GO:0005525">
    <property type="term" value="F:GTP binding"/>
    <property type="evidence" value="ECO:0007669"/>
    <property type="project" value="InterPro"/>
</dbReference>
<dbReference type="Pfam" id="PF00071">
    <property type="entry name" value="Ras"/>
    <property type="match status" value="1"/>
</dbReference>
<evidence type="ECO:0000313" key="2">
    <source>
        <dbReference type="EMBL" id="OHT03122.1"/>
    </source>
</evidence>
<dbReference type="InterPro" id="IPR005225">
    <property type="entry name" value="Small_GTP-bd"/>
</dbReference>
<dbReference type="SMART" id="SM00173">
    <property type="entry name" value="RAS"/>
    <property type="match status" value="1"/>
</dbReference>
<dbReference type="NCBIfam" id="TIGR00231">
    <property type="entry name" value="small_GTP"/>
    <property type="match status" value="1"/>
</dbReference>
<dbReference type="Proteomes" id="UP000179807">
    <property type="component" value="Unassembled WGS sequence"/>
</dbReference>
<dbReference type="PROSITE" id="PS51417">
    <property type="entry name" value="ARF"/>
    <property type="match status" value="1"/>
</dbReference>
<dbReference type="GeneID" id="94827996"/>
<organism evidence="2 3">
    <name type="scientific">Tritrichomonas foetus</name>
    <dbReference type="NCBI Taxonomy" id="1144522"/>
    <lineage>
        <taxon>Eukaryota</taxon>
        <taxon>Metamonada</taxon>
        <taxon>Parabasalia</taxon>
        <taxon>Tritrichomonadida</taxon>
        <taxon>Tritrichomonadidae</taxon>
        <taxon>Tritrichomonas</taxon>
    </lineage>
</organism>
<dbReference type="SMART" id="SM00177">
    <property type="entry name" value="ARF"/>
    <property type="match status" value="1"/>
</dbReference>
<sequence length="194" mass="21632">MLAEVSTFHARVVVIGDSSVGKTSILNQLVEHTFNPFEPSTVGSNYQLYVEEIQGTKVEIQIWDTAGQEKFRSLGPIYFRNAVAAIAVYDQTNRLTFEHLDKWIHDFTEVAGATTTIAIAGNKSDLQSEEVPFVEAEKWANDRKYLIAQTSALTGAGVKELFKKLAVSILQNQSANQKTLRPPRPVQEKKKCDC</sequence>
<dbReference type="CDD" id="cd00154">
    <property type="entry name" value="Rab"/>
    <property type="match status" value="1"/>
</dbReference>
<comment type="caution">
    <text evidence="2">The sequence shown here is derived from an EMBL/GenBank/DDBJ whole genome shotgun (WGS) entry which is preliminary data.</text>
</comment>
<gene>
    <name evidence="2" type="ORF">TRFO_06770</name>
</gene>
<dbReference type="FunFam" id="3.40.50.300:FF:000808">
    <property type="entry name" value="Small GTP-binding protein, putative"/>
    <property type="match status" value="1"/>
</dbReference>
<evidence type="ECO:0000256" key="1">
    <source>
        <dbReference type="ARBA" id="ARBA00006270"/>
    </source>
</evidence>
<dbReference type="PRINTS" id="PR00449">
    <property type="entry name" value="RASTRNSFRMNG"/>
</dbReference>
<dbReference type="EMBL" id="MLAK01000838">
    <property type="protein sequence ID" value="OHT03122.1"/>
    <property type="molecule type" value="Genomic_DNA"/>
</dbReference>
<evidence type="ECO:0000313" key="3">
    <source>
        <dbReference type="Proteomes" id="UP000179807"/>
    </source>
</evidence>
<name>A0A1J4JWS7_9EUKA</name>
<keyword evidence="3" id="KW-1185">Reference proteome</keyword>
<dbReference type="VEuPathDB" id="TrichDB:TRFO_06770"/>
<dbReference type="PROSITE" id="PS51419">
    <property type="entry name" value="RAB"/>
    <property type="match status" value="1"/>
</dbReference>
<dbReference type="PANTHER" id="PTHR47979">
    <property type="entry name" value="DRAB11-RELATED"/>
    <property type="match status" value="1"/>
</dbReference>
<dbReference type="InterPro" id="IPR001806">
    <property type="entry name" value="Small_GTPase"/>
</dbReference>
<dbReference type="SUPFAM" id="SSF52540">
    <property type="entry name" value="P-loop containing nucleoside triphosphate hydrolases"/>
    <property type="match status" value="1"/>
</dbReference>
<dbReference type="AlphaFoldDB" id="A0A1J4JWS7"/>
<dbReference type="PROSITE" id="PS51421">
    <property type="entry name" value="RAS"/>
    <property type="match status" value="1"/>
</dbReference>
<dbReference type="InterPro" id="IPR027417">
    <property type="entry name" value="P-loop_NTPase"/>
</dbReference>
<reference evidence="2" key="1">
    <citation type="submission" date="2016-10" db="EMBL/GenBank/DDBJ databases">
        <authorList>
            <person name="Benchimol M."/>
            <person name="Almeida L.G."/>
            <person name="Vasconcelos A.T."/>
            <person name="Perreira-Neves A."/>
            <person name="Rosa I.A."/>
            <person name="Tasca T."/>
            <person name="Bogo M.R."/>
            <person name="de Souza W."/>
        </authorList>
    </citation>
    <scope>NUCLEOTIDE SEQUENCE [LARGE SCALE GENOMIC DNA]</scope>
    <source>
        <strain evidence="2">K</strain>
    </source>
</reference>
<protein>
    <submittedName>
        <fullName evidence="2">Small GTP-binding protein</fullName>
    </submittedName>
</protein>
<dbReference type="RefSeq" id="XP_068356258.1">
    <property type="nucleotide sequence ID" value="XM_068493292.1"/>
</dbReference>
<comment type="similarity">
    <text evidence="1">Belongs to the small GTPase superfamily. Rab family.</text>
</comment>
<dbReference type="SMART" id="SM00175">
    <property type="entry name" value="RAB"/>
    <property type="match status" value="1"/>
</dbReference>
<dbReference type="GO" id="GO:0003924">
    <property type="term" value="F:GTPase activity"/>
    <property type="evidence" value="ECO:0007669"/>
    <property type="project" value="InterPro"/>
</dbReference>
<dbReference type="OrthoDB" id="10379954at2759"/>
<accession>A0A1J4JWS7</accession>
<dbReference type="SMART" id="SM00174">
    <property type="entry name" value="RHO"/>
    <property type="match status" value="1"/>
</dbReference>
<dbReference type="InterPro" id="IPR050209">
    <property type="entry name" value="Rab_GTPases_membrane_traffic"/>
</dbReference>
<proteinExistence type="inferred from homology"/>
<dbReference type="Gene3D" id="3.40.50.300">
    <property type="entry name" value="P-loop containing nucleotide triphosphate hydrolases"/>
    <property type="match status" value="1"/>
</dbReference>